<dbReference type="Proteomes" id="UP000320762">
    <property type="component" value="Unassembled WGS sequence"/>
</dbReference>
<dbReference type="InterPro" id="IPR001715">
    <property type="entry name" value="CH_dom"/>
</dbReference>
<keyword evidence="4" id="KW-0132">Cell division</keyword>
<keyword evidence="7" id="KW-0206">Cytoskeleton</keyword>
<dbReference type="InterPro" id="IPR036872">
    <property type="entry name" value="CH_dom_sf"/>
</dbReference>
<dbReference type="GO" id="GO:0051010">
    <property type="term" value="F:microtubule plus-end binding"/>
    <property type="evidence" value="ECO:0007669"/>
    <property type="project" value="UniProtKB-ARBA"/>
</dbReference>
<gene>
    <name evidence="13" type="ORF">BD626DRAFT_499671</name>
</gene>
<dbReference type="PANTHER" id="PTHR10623">
    <property type="entry name" value="MICROTUBULE-ASSOCIATED PROTEIN RP/EB FAMILY MEMBER"/>
    <property type="match status" value="1"/>
</dbReference>
<evidence type="ECO:0000313" key="14">
    <source>
        <dbReference type="Proteomes" id="UP000320762"/>
    </source>
</evidence>
<dbReference type="InterPro" id="IPR036133">
    <property type="entry name" value="EB1_C_sf"/>
</dbReference>
<sequence>MASRTELLQWLNDLLAINYTKVEQCGSGAAYCQVIDSIYGDLPMTRVKMNAKHEYEFIANFKVLQNAFKAKKIDKPILVEKLVKCKMQDNLEFLQWIKRFWDSNYGGHPYDPVARRKGVAAEPPATLAPLSSARSAGAVNSRAGGRTPVGGHRAGSAMSNEAVHHMQEQLKEMSSHLDGLEKERDFYFAKLRDIEILVQQQVEELEKVGQTDETLGEIQKILYSTEDGFEVPEEGAAVDEEETF</sequence>
<dbReference type="Pfam" id="PF03271">
    <property type="entry name" value="EB1"/>
    <property type="match status" value="1"/>
</dbReference>
<keyword evidence="3" id="KW-0963">Cytoplasm</keyword>
<evidence type="ECO:0000256" key="8">
    <source>
        <dbReference type="ARBA" id="ARBA00023306"/>
    </source>
</evidence>
<dbReference type="Pfam" id="PF00307">
    <property type="entry name" value="CH"/>
    <property type="match status" value="1"/>
</dbReference>
<organism evidence="13 14">
    <name type="scientific">Schizophyllum amplum</name>
    <dbReference type="NCBI Taxonomy" id="97359"/>
    <lineage>
        <taxon>Eukaryota</taxon>
        <taxon>Fungi</taxon>
        <taxon>Dikarya</taxon>
        <taxon>Basidiomycota</taxon>
        <taxon>Agaricomycotina</taxon>
        <taxon>Agaricomycetes</taxon>
        <taxon>Agaricomycetidae</taxon>
        <taxon>Agaricales</taxon>
        <taxon>Schizophyllaceae</taxon>
        <taxon>Schizophyllum</taxon>
    </lineage>
</organism>
<dbReference type="AlphaFoldDB" id="A0A550CB79"/>
<dbReference type="PROSITE" id="PS50021">
    <property type="entry name" value="CH"/>
    <property type="match status" value="1"/>
</dbReference>
<dbReference type="GO" id="GO:0072686">
    <property type="term" value="C:mitotic spindle"/>
    <property type="evidence" value="ECO:0007669"/>
    <property type="project" value="UniProtKB-ARBA"/>
</dbReference>
<feature type="domain" description="EB1 C-terminal" evidence="12">
    <location>
        <begin position="155"/>
        <end position="231"/>
    </location>
</feature>
<dbReference type="PROSITE" id="PS51230">
    <property type="entry name" value="EB1_C"/>
    <property type="match status" value="1"/>
</dbReference>
<evidence type="ECO:0000256" key="2">
    <source>
        <dbReference type="ARBA" id="ARBA00010729"/>
    </source>
</evidence>
<dbReference type="FunFam" id="1.10.418.10:FF:000028">
    <property type="entry name" value="RP/EB family microtubule-associated protein"/>
    <property type="match status" value="1"/>
</dbReference>
<evidence type="ECO:0000256" key="6">
    <source>
        <dbReference type="ARBA" id="ARBA00022776"/>
    </source>
</evidence>
<evidence type="ECO:0000313" key="13">
    <source>
        <dbReference type="EMBL" id="TRM62063.1"/>
    </source>
</evidence>
<name>A0A550CB79_9AGAR</name>
<keyword evidence="8" id="KW-0131">Cell cycle</keyword>
<dbReference type="SUPFAM" id="SSF140612">
    <property type="entry name" value="EB1 dimerisation domain-like"/>
    <property type="match status" value="1"/>
</dbReference>
<accession>A0A550CB79</accession>
<dbReference type="GO" id="GO:0051301">
    <property type="term" value="P:cell division"/>
    <property type="evidence" value="ECO:0007669"/>
    <property type="project" value="UniProtKB-KW"/>
</dbReference>
<evidence type="ECO:0000256" key="9">
    <source>
        <dbReference type="PROSITE-ProRule" id="PRU00576"/>
    </source>
</evidence>
<dbReference type="GO" id="GO:0035372">
    <property type="term" value="P:protein localization to microtubule"/>
    <property type="evidence" value="ECO:0007669"/>
    <property type="project" value="UniProtKB-ARBA"/>
</dbReference>
<comment type="caution">
    <text evidence="13">The sequence shown here is derived from an EMBL/GenBank/DDBJ whole genome shotgun (WGS) entry which is preliminary data.</text>
</comment>
<dbReference type="EMBL" id="VDMD01000014">
    <property type="protein sequence ID" value="TRM62063.1"/>
    <property type="molecule type" value="Genomic_DNA"/>
</dbReference>
<reference evidence="13 14" key="1">
    <citation type="journal article" date="2019" name="New Phytol.">
        <title>Comparative genomics reveals unique wood-decay strategies and fruiting body development in the Schizophyllaceae.</title>
        <authorList>
            <person name="Almasi E."/>
            <person name="Sahu N."/>
            <person name="Krizsan K."/>
            <person name="Balint B."/>
            <person name="Kovacs G.M."/>
            <person name="Kiss B."/>
            <person name="Cseklye J."/>
            <person name="Drula E."/>
            <person name="Henrissat B."/>
            <person name="Nagy I."/>
            <person name="Chovatia M."/>
            <person name="Adam C."/>
            <person name="LaButti K."/>
            <person name="Lipzen A."/>
            <person name="Riley R."/>
            <person name="Grigoriev I.V."/>
            <person name="Nagy L.G."/>
        </authorList>
    </citation>
    <scope>NUCLEOTIDE SEQUENCE [LARGE SCALE GENOMIC DNA]</scope>
    <source>
        <strain evidence="13 14">NL-1724</strain>
    </source>
</reference>
<dbReference type="FunFam" id="1.20.5.1430:FF:000005">
    <property type="entry name" value="Eb1, isoform E"/>
    <property type="match status" value="1"/>
</dbReference>
<protein>
    <submittedName>
        <fullName evidence="13">Calponin homology domain-containing protein</fullName>
    </submittedName>
</protein>
<dbReference type="InterPro" id="IPR004953">
    <property type="entry name" value="EB1_C"/>
</dbReference>
<comment type="similarity">
    <text evidence="2">Belongs to the MAPRE family.</text>
</comment>
<comment type="subcellular location">
    <subcellularLocation>
        <location evidence="1">Cytoplasm</location>
        <location evidence="1">Cytoskeleton</location>
    </subcellularLocation>
</comment>
<keyword evidence="6" id="KW-0498">Mitosis</keyword>
<dbReference type="OrthoDB" id="2119228at2759"/>
<evidence type="ECO:0000256" key="3">
    <source>
        <dbReference type="ARBA" id="ARBA00022490"/>
    </source>
</evidence>
<keyword evidence="5 9" id="KW-0493">Microtubule</keyword>
<evidence type="ECO:0000256" key="1">
    <source>
        <dbReference type="ARBA" id="ARBA00004245"/>
    </source>
</evidence>
<dbReference type="Gene3D" id="1.20.5.1430">
    <property type="match status" value="1"/>
</dbReference>
<feature type="domain" description="Calponin-homology (CH)" evidence="11">
    <location>
        <begin position="1"/>
        <end position="102"/>
    </location>
</feature>
<dbReference type="Gene3D" id="1.10.418.10">
    <property type="entry name" value="Calponin-like domain"/>
    <property type="match status" value="1"/>
</dbReference>
<evidence type="ECO:0000259" key="12">
    <source>
        <dbReference type="PROSITE" id="PS51230"/>
    </source>
</evidence>
<dbReference type="GO" id="GO:0030473">
    <property type="term" value="P:nuclear migration along microtubule"/>
    <property type="evidence" value="ECO:0007669"/>
    <property type="project" value="UniProtKB-ARBA"/>
</dbReference>
<dbReference type="STRING" id="97359.A0A550CB79"/>
<keyword evidence="14" id="KW-1185">Reference proteome</keyword>
<evidence type="ECO:0000256" key="10">
    <source>
        <dbReference type="SAM" id="MobiDB-lite"/>
    </source>
</evidence>
<evidence type="ECO:0000256" key="4">
    <source>
        <dbReference type="ARBA" id="ARBA00022618"/>
    </source>
</evidence>
<evidence type="ECO:0000256" key="5">
    <source>
        <dbReference type="ARBA" id="ARBA00022701"/>
    </source>
</evidence>
<dbReference type="SUPFAM" id="SSF47576">
    <property type="entry name" value="Calponin-homology domain, CH-domain"/>
    <property type="match status" value="1"/>
</dbReference>
<dbReference type="GO" id="GO:0035371">
    <property type="term" value="C:microtubule plus-end"/>
    <property type="evidence" value="ECO:0007669"/>
    <property type="project" value="UniProtKB-ARBA"/>
</dbReference>
<dbReference type="InterPro" id="IPR027328">
    <property type="entry name" value="MAPRE"/>
</dbReference>
<proteinExistence type="inferred from homology"/>
<dbReference type="GO" id="GO:0051233">
    <property type="term" value="C:spindle midzone"/>
    <property type="evidence" value="ECO:0007669"/>
    <property type="project" value="UniProtKB-ARBA"/>
</dbReference>
<evidence type="ECO:0000256" key="7">
    <source>
        <dbReference type="ARBA" id="ARBA00023212"/>
    </source>
</evidence>
<evidence type="ECO:0000259" key="11">
    <source>
        <dbReference type="PROSITE" id="PS50021"/>
    </source>
</evidence>
<feature type="region of interest" description="Disordered" evidence="10">
    <location>
        <begin position="131"/>
        <end position="155"/>
    </location>
</feature>